<keyword evidence="3" id="KW-1185">Reference proteome</keyword>
<dbReference type="OrthoDB" id="2434560at2759"/>
<gene>
    <name evidence="2" type="ORF">Glove_1033g7</name>
</gene>
<evidence type="ECO:0000313" key="3">
    <source>
        <dbReference type="Proteomes" id="UP000266861"/>
    </source>
</evidence>
<dbReference type="AlphaFoldDB" id="A0A397FXZ6"/>
<sequence length="96" mass="11304">MTYFRRVRDIQPNEYHIKTIIKSSVSAQIFDVIFKKFCNDIIEKHPSLIFDISDFTSLPESALLSLLKRNDLQMEEVKILDGVIKWGNYLKSYSPY</sequence>
<feature type="domain" description="BACK" evidence="1">
    <location>
        <begin position="35"/>
        <end position="89"/>
    </location>
</feature>
<organism evidence="2 3">
    <name type="scientific">Diversispora epigaea</name>
    <dbReference type="NCBI Taxonomy" id="1348612"/>
    <lineage>
        <taxon>Eukaryota</taxon>
        <taxon>Fungi</taxon>
        <taxon>Fungi incertae sedis</taxon>
        <taxon>Mucoromycota</taxon>
        <taxon>Glomeromycotina</taxon>
        <taxon>Glomeromycetes</taxon>
        <taxon>Diversisporales</taxon>
        <taxon>Diversisporaceae</taxon>
        <taxon>Diversispora</taxon>
    </lineage>
</organism>
<protein>
    <recommendedName>
        <fullName evidence="1">BACK domain-containing protein</fullName>
    </recommendedName>
</protein>
<reference evidence="2 3" key="1">
    <citation type="submission" date="2018-08" db="EMBL/GenBank/DDBJ databases">
        <title>Genome and evolution of the arbuscular mycorrhizal fungus Diversispora epigaea (formerly Glomus versiforme) and its bacterial endosymbionts.</title>
        <authorList>
            <person name="Sun X."/>
            <person name="Fei Z."/>
            <person name="Harrison M."/>
        </authorList>
    </citation>
    <scope>NUCLEOTIDE SEQUENCE [LARGE SCALE GENOMIC DNA]</scope>
    <source>
        <strain evidence="2 3">IT104</strain>
    </source>
</reference>
<comment type="caution">
    <text evidence="2">The sequence shown here is derived from an EMBL/GenBank/DDBJ whole genome shotgun (WGS) entry which is preliminary data.</text>
</comment>
<name>A0A397FXZ6_9GLOM</name>
<evidence type="ECO:0000259" key="1">
    <source>
        <dbReference type="Pfam" id="PF07707"/>
    </source>
</evidence>
<dbReference type="Pfam" id="PF07707">
    <property type="entry name" value="BACK"/>
    <property type="match status" value="1"/>
</dbReference>
<dbReference type="EMBL" id="PQFF01000657">
    <property type="protein sequence ID" value="RHZ43535.1"/>
    <property type="molecule type" value="Genomic_DNA"/>
</dbReference>
<dbReference type="Proteomes" id="UP000266861">
    <property type="component" value="Unassembled WGS sequence"/>
</dbReference>
<proteinExistence type="predicted"/>
<evidence type="ECO:0000313" key="2">
    <source>
        <dbReference type="EMBL" id="RHZ43535.1"/>
    </source>
</evidence>
<dbReference type="Gene3D" id="1.25.40.420">
    <property type="match status" value="1"/>
</dbReference>
<accession>A0A397FXZ6</accession>
<dbReference type="InterPro" id="IPR011705">
    <property type="entry name" value="BACK"/>
</dbReference>